<dbReference type="SUPFAM" id="SSF47240">
    <property type="entry name" value="Ferritin-like"/>
    <property type="match status" value="1"/>
</dbReference>
<dbReference type="PROSITE" id="PS00818">
    <property type="entry name" value="DPS_1"/>
    <property type="match status" value="1"/>
</dbReference>
<dbReference type="EMBL" id="FUYX01000003">
    <property type="protein sequence ID" value="SKB58569.1"/>
    <property type="molecule type" value="Genomic_DNA"/>
</dbReference>
<dbReference type="GO" id="GO:0008199">
    <property type="term" value="F:ferric iron binding"/>
    <property type="evidence" value="ECO:0007669"/>
    <property type="project" value="InterPro"/>
</dbReference>
<feature type="domain" description="Ferritin/DPS" evidence="4">
    <location>
        <begin position="48"/>
        <end position="185"/>
    </location>
</feature>
<dbReference type="InterPro" id="IPR012347">
    <property type="entry name" value="Ferritin-like"/>
</dbReference>
<dbReference type="Gene3D" id="1.20.1260.10">
    <property type="match status" value="1"/>
</dbReference>
<dbReference type="InterPro" id="IPR002177">
    <property type="entry name" value="DPS_DNA-bd"/>
</dbReference>
<name>A0A1T5CGJ6_9HYPH</name>
<evidence type="ECO:0000313" key="6">
    <source>
        <dbReference type="Proteomes" id="UP000190130"/>
    </source>
</evidence>
<dbReference type="AlphaFoldDB" id="A0A1T5CGJ6"/>
<dbReference type="PIRSF" id="PIRSF005900">
    <property type="entry name" value="Dps"/>
    <property type="match status" value="1"/>
</dbReference>
<dbReference type="InterPro" id="IPR008331">
    <property type="entry name" value="Ferritin_DPS_dom"/>
</dbReference>
<proteinExistence type="inferred from homology"/>
<dbReference type="PROSITE" id="PS00819">
    <property type="entry name" value="DPS_2"/>
    <property type="match status" value="1"/>
</dbReference>
<feature type="region of interest" description="Disordered" evidence="3">
    <location>
        <begin position="1"/>
        <end position="28"/>
    </location>
</feature>
<dbReference type="Pfam" id="PF00210">
    <property type="entry name" value="Ferritin"/>
    <property type="match status" value="1"/>
</dbReference>
<evidence type="ECO:0000313" key="5">
    <source>
        <dbReference type="EMBL" id="SKB58569.1"/>
    </source>
</evidence>
<evidence type="ECO:0000256" key="3">
    <source>
        <dbReference type="SAM" id="MobiDB-lite"/>
    </source>
</evidence>
<dbReference type="NCBIfam" id="NF006975">
    <property type="entry name" value="PRK09448.1"/>
    <property type="match status" value="1"/>
</dbReference>
<dbReference type="PANTHER" id="PTHR42932">
    <property type="entry name" value="GENERAL STRESS PROTEIN 20U"/>
    <property type="match status" value="1"/>
</dbReference>
<dbReference type="PRINTS" id="PR01346">
    <property type="entry name" value="HELNAPAPROT"/>
</dbReference>
<keyword evidence="5" id="KW-0238">DNA-binding</keyword>
<accession>A0A1T5CGJ6</accession>
<comment type="similarity">
    <text evidence="1 2">Belongs to the Dps family.</text>
</comment>
<evidence type="ECO:0000256" key="2">
    <source>
        <dbReference type="RuleBase" id="RU003875"/>
    </source>
</evidence>
<evidence type="ECO:0000259" key="4">
    <source>
        <dbReference type="Pfam" id="PF00210"/>
    </source>
</evidence>
<organism evidence="5 6">
    <name type="scientific">Bosea thiooxidans</name>
    <dbReference type="NCBI Taxonomy" id="53254"/>
    <lineage>
        <taxon>Bacteria</taxon>
        <taxon>Pseudomonadati</taxon>
        <taxon>Pseudomonadota</taxon>
        <taxon>Alphaproteobacteria</taxon>
        <taxon>Hyphomicrobiales</taxon>
        <taxon>Boseaceae</taxon>
        <taxon>Bosea</taxon>
    </lineage>
</organism>
<gene>
    <name evidence="5" type="ORF">SAMN05660750_01399</name>
</gene>
<protein>
    <submittedName>
        <fullName evidence="5">Starvation-inducible DNA-binding protein</fullName>
    </submittedName>
</protein>
<reference evidence="5 6" key="1">
    <citation type="submission" date="2017-02" db="EMBL/GenBank/DDBJ databases">
        <authorList>
            <person name="Peterson S.W."/>
        </authorList>
    </citation>
    <scope>NUCLEOTIDE SEQUENCE [LARGE SCALE GENOMIC DNA]</scope>
    <source>
        <strain evidence="5 6">DSM 9653</strain>
    </source>
</reference>
<dbReference type="GO" id="GO:0003677">
    <property type="term" value="F:DNA binding"/>
    <property type="evidence" value="ECO:0007669"/>
    <property type="project" value="UniProtKB-KW"/>
</dbReference>
<dbReference type="InterPro" id="IPR009078">
    <property type="entry name" value="Ferritin-like_SF"/>
</dbReference>
<dbReference type="PANTHER" id="PTHR42932:SF3">
    <property type="entry name" value="DNA PROTECTION DURING STARVATION PROTEIN"/>
    <property type="match status" value="1"/>
</dbReference>
<dbReference type="CDD" id="cd01043">
    <property type="entry name" value="DPS"/>
    <property type="match status" value="1"/>
</dbReference>
<evidence type="ECO:0000256" key="1">
    <source>
        <dbReference type="ARBA" id="ARBA00009497"/>
    </source>
</evidence>
<dbReference type="InterPro" id="IPR023188">
    <property type="entry name" value="DPS_DNA-bd_CS"/>
</dbReference>
<dbReference type="GO" id="GO:0016722">
    <property type="term" value="F:oxidoreductase activity, acting on metal ions"/>
    <property type="evidence" value="ECO:0007669"/>
    <property type="project" value="InterPro"/>
</dbReference>
<sequence length="186" mass="19958">MARTAAKTAPRSAPKMPRSAPKTSTTGKVVKSSRIDLASNTKTKVIGLLNERLADGIDLSLLTKQAHWNLKGPGFIGVHLMLDGFRDELDVNVDTMAERIAQLGGIALGTTQTTAQSTSLKAYPTEIVAVTDHLEALVERYADAGNKVREAIDACDEAGDADTADILTAYSRMLDKSLWFLQSNLG</sequence>
<dbReference type="Proteomes" id="UP000190130">
    <property type="component" value="Unassembled WGS sequence"/>
</dbReference>